<reference evidence="2 3" key="1">
    <citation type="journal article" date="2018" name="Sci. Rep.">
        <title>Genomic signatures of local adaptation to the degree of environmental predictability in rotifers.</title>
        <authorList>
            <person name="Franch-Gras L."/>
            <person name="Hahn C."/>
            <person name="Garcia-Roger E.M."/>
            <person name="Carmona M.J."/>
            <person name="Serra M."/>
            <person name="Gomez A."/>
        </authorList>
    </citation>
    <scope>NUCLEOTIDE SEQUENCE [LARGE SCALE GENOMIC DNA]</scope>
    <source>
        <strain evidence="2">HYR1</strain>
    </source>
</reference>
<feature type="non-terminal residue" evidence="2">
    <location>
        <position position="1"/>
    </location>
</feature>
<dbReference type="AlphaFoldDB" id="A0A3M7PTF4"/>
<dbReference type="InterPro" id="IPR001304">
    <property type="entry name" value="C-type_lectin-like"/>
</dbReference>
<dbReference type="EMBL" id="REGN01008919">
    <property type="protein sequence ID" value="RNA02340.1"/>
    <property type="molecule type" value="Genomic_DNA"/>
</dbReference>
<dbReference type="STRING" id="10195.A0A3M7PTF4"/>
<protein>
    <submittedName>
        <fullName evidence="2">C-type lectin domain family 4 member D-like isoform X2</fullName>
    </submittedName>
</protein>
<dbReference type="Pfam" id="PF00059">
    <property type="entry name" value="Lectin_C"/>
    <property type="match status" value="1"/>
</dbReference>
<name>A0A3M7PTF4_BRAPC</name>
<dbReference type="InterPro" id="IPR050828">
    <property type="entry name" value="C-type_lectin/matrix_domain"/>
</dbReference>
<organism evidence="2 3">
    <name type="scientific">Brachionus plicatilis</name>
    <name type="common">Marine rotifer</name>
    <name type="synonym">Brachionus muelleri</name>
    <dbReference type="NCBI Taxonomy" id="10195"/>
    <lineage>
        <taxon>Eukaryota</taxon>
        <taxon>Metazoa</taxon>
        <taxon>Spiralia</taxon>
        <taxon>Gnathifera</taxon>
        <taxon>Rotifera</taxon>
        <taxon>Eurotatoria</taxon>
        <taxon>Monogononta</taxon>
        <taxon>Pseudotrocha</taxon>
        <taxon>Ploima</taxon>
        <taxon>Brachionidae</taxon>
        <taxon>Brachionus</taxon>
    </lineage>
</organism>
<keyword evidence="3" id="KW-1185">Reference proteome</keyword>
<dbReference type="PANTHER" id="PTHR45710">
    <property type="entry name" value="C-TYPE LECTIN DOMAIN-CONTAINING PROTEIN 180"/>
    <property type="match status" value="1"/>
</dbReference>
<dbReference type="SMART" id="SM00034">
    <property type="entry name" value="CLECT"/>
    <property type="match status" value="1"/>
</dbReference>
<dbReference type="PANTHER" id="PTHR45710:SF26">
    <property type="entry name" value="RH26557P"/>
    <property type="match status" value="1"/>
</dbReference>
<evidence type="ECO:0000313" key="3">
    <source>
        <dbReference type="Proteomes" id="UP000276133"/>
    </source>
</evidence>
<evidence type="ECO:0000259" key="1">
    <source>
        <dbReference type="PROSITE" id="PS50041"/>
    </source>
</evidence>
<dbReference type="Proteomes" id="UP000276133">
    <property type="component" value="Unassembled WGS sequence"/>
</dbReference>
<dbReference type="OrthoDB" id="10059571at2759"/>
<keyword evidence="2" id="KW-0430">Lectin</keyword>
<evidence type="ECO:0000313" key="2">
    <source>
        <dbReference type="EMBL" id="RNA02340.1"/>
    </source>
</evidence>
<comment type="caution">
    <text evidence="2">The sequence shown here is derived from an EMBL/GenBank/DDBJ whole genome shotgun (WGS) entry which is preliminary data.</text>
</comment>
<accession>A0A3M7PTF4</accession>
<dbReference type="Gene3D" id="3.10.100.10">
    <property type="entry name" value="Mannose-Binding Protein A, subunit A"/>
    <property type="match status" value="1"/>
</dbReference>
<proteinExistence type="predicted"/>
<dbReference type="InterPro" id="IPR016187">
    <property type="entry name" value="CTDL_fold"/>
</dbReference>
<feature type="non-terminal residue" evidence="2">
    <location>
        <position position="183"/>
    </location>
</feature>
<dbReference type="PROSITE" id="PS50041">
    <property type="entry name" value="C_TYPE_LECTIN_2"/>
    <property type="match status" value="1"/>
</dbReference>
<dbReference type="GO" id="GO:0030246">
    <property type="term" value="F:carbohydrate binding"/>
    <property type="evidence" value="ECO:0007669"/>
    <property type="project" value="UniProtKB-KW"/>
</dbReference>
<feature type="domain" description="C-type lectin" evidence="1">
    <location>
        <begin position="37"/>
        <end position="160"/>
    </location>
</feature>
<dbReference type="InterPro" id="IPR016186">
    <property type="entry name" value="C-type_lectin-like/link_sf"/>
</dbReference>
<gene>
    <name evidence="2" type="ORF">BpHYR1_027082</name>
</gene>
<sequence length="183" mass="22072">CANGHKCIEGRCRCHGNQRYSYKYGKCVPCPKGWVMYENLCYYISNHRRTWYDAKNYCEYQSSRLMTIDTRVMIDFSYEFFDKFYLKDYFHVGAFGSKENKWYWFSGHKIPAGGPWWSKCFIPTNYYGNYYHYSESCGKLSKYGLGSTSCNSVRERFICETDFEFDSRSRIDHEIRRYNYEDT</sequence>
<dbReference type="SUPFAM" id="SSF56436">
    <property type="entry name" value="C-type lectin-like"/>
    <property type="match status" value="1"/>
</dbReference>